<evidence type="ECO:0000313" key="1">
    <source>
        <dbReference type="EMBL" id="PON67427.1"/>
    </source>
</evidence>
<proteinExistence type="predicted"/>
<sequence>MADNSNISMSWFDTPYHQVKSSPSLKDLVTLFSEETRLRIEKLERMETIHNLQSESLSYSIETMTNIVARDAQATYINESHREEPSTSKRILGCFDIDDYSSEQEVEDNAYDSPPFEI</sequence>
<keyword evidence="2" id="KW-1185">Reference proteome</keyword>
<dbReference type="EMBL" id="JXTC01000304">
    <property type="protein sequence ID" value="PON67427.1"/>
    <property type="molecule type" value="Genomic_DNA"/>
</dbReference>
<comment type="caution">
    <text evidence="1">The sequence shown here is derived from an EMBL/GenBank/DDBJ whole genome shotgun (WGS) entry which is preliminary data.</text>
</comment>
<evidence type="ECO:0000313" key="2">
    <source>
        <dbReference type="Proteomes" id="UP000237000"/>
    </source>
</evidence>
<dbReference type="OrthoDB" id="10563508at2759"/>
<reference evidence="2" key="1">
    <citation type="submission" date="2016-06" db="EMBL/GenBank/DDBJ databases">
        <title>Parallel loss of symbiosis genes in relatives of nitrogen-fixing non-legume Parasponia.</title>
        <authorList>
            <person name="Van Velzen R."/>
            <person name="Holmer R."/>
            <person name="Bu F."/>
            <person name="Rutten L."/>
            <person name="Van Zeijl A."/>
            <person name="Liu W."/>
            <person name="Santuari L."/>
            <person name="Cao Q."/>
            <person name="Sharma T."/>
            <person name="Shen D."/>
            <person name="Roswanjaya Y."/>
            <person name="Wardhani T."/>
            <person name="Kalhor M.S."/>
            <person name="Jansen J."/>
            <person name="Van den Hoogen J."/>
            <person name="Gungor B."/>
            <person name="Hartog M."/>
            <person name="Hontelez J."/>
            <person name="Verver J."/>
            <person name="Yang W.-C."/>
            <person name="Schijlen E."/>
            <person name="Repin R."/>
            <person name="Schilthuizen M."/>
            <person name="Schranz E."/>
            <person name="Heidstra R."/>
            <person name="Miyata K."/>
            <person name="Fedorova E."/>
            <person name="Kohlen W."/>
            <person name="Bisseling T."/>
            <person name="Smit S."/>
            <person name="Geurts R."/>
        </authorList>
    </citation>
    <scope>NUCLEOTIDE SEQUENCE [LARGE SCALE GENOMIC DNA]</scope>
    <source>
        <strain evidence="2">cv. RG33-2</strain>
    </source>
</reference>
<name>A0A2P5D2B1_TREOI</name>
<organism evidence="1 2">
    <name type="scientific">Trema orientale</name>
    <name type="common">Charcoal tree</name>
    <name type="synonym">Celtis orientalis</name>
    <dbReference type="NCBI Taxonomy" id="63057"/>
    <lineage>
        <taxon>Eukaryota</taxon>
        <taxon>Viridiplantae</taxon>
        <taxon>Streptophyta</taxon>
        <taxon>Embryophyta</taxon>
        <taxon>Tracheophyta</taxon>
        <taxon>Spermatophyta</taxon>
        <taxon>Magnoliopsida</taxon>
        <taxon>eudicotyledons</taxon>
        <taxon>Gunneridae</taxon>
        <taxon>Pentapetalae</taxon>
        <taxon>rosids</taxon>
        <taxon>fabids</taxon>
        <taxon>Rosales</taxon>
        <taxon>Cannabaceae</taxon>
        <taxon>Trema</taxon>
    </lineage>
</organism>
<gene>
    <name evidence="1" type="ORF">TorRG33x02_264680</name>
</gene>
<accession>A0A2P5D2B1</accession>
<protein>
    <submittedName>
        <fullName evidence="1">Uncharacterized protein</fullName>
    </submittedName>
</protein>
<dbReference type="Proteomes" id="UP000237000">
    <property type="component" value="Unassembled WGS sequence"/>
</dbReference>
<dbReference type="AlphaFoldDB" id="A0A2P5D2B1"/>
<dbReference type="InParanoid" id="A0A2P5D2B1"/>